<feature type="transmembrane region" description="Helical" evidence="2">
    <location>
        <begin position="249"/>
        <end position="274"/>
    </location>
</feature>
<evidence type="ECO:0000256" key="2">
    <source>
        <dbReference type="SAM" id="Phobius"/>
    </source>
</evidence>
<keyword evidence="4" id="KW-1185">Reference proteome</keyword>
<feature type="transmembrane region" description="Helical" evidence="2">
    <location>
        <begin position="361"/>
        <end position="379"/>
    </location>
</feature>
<dbReference type="OrthoDB" id="2499926at2759"/>
<feature type="transmembrane region" description="Helical" evidence="2">
    <location>
        <begin position="162"/>
        <end position="190"/>
    </location>
</feature>
<reference evidence="3" key="1">
    <citation type="submission" date="2021-03" db="EMBL/GenBank/DDBJ databases">
        <title>Draft genome sequence of rust myrtle Austropuccinia psidii MF-1, a brazilian biotype.</title>
        <authorList>
            <person name="Quecine M.C."/>
            <person name="Pachon D.M.R."/>
            <person name="Bonatelli M.L."/>
            <person name="Correr F.H."/>
            <person name="Franceschini L.M."/>
            <person name="Leite T.F."/>
            <person name="Margarido G.R.A."/>
            <person name="Almeida C.A."/>
            <person name="Ferrarezi J.A."/>
            <person name="Labate C.A."/>
        </authorList>
    </citation>
    <scope>NUCLEOTIDE SEQUENCE</scope>
    <source>
        <strain evidence="3">MF-1</strain>
    </source>
</reference>
<evidence type="ECO:0000313" key="4">
    <source>
        <dbReference type="Proteomes" id="UP000765509"/>
    </source>
</evidence>
<protein>
    <submittedName>
        <fullName evidence="3">Uncharacterized protein</fullName>
    </submittedName>
</protein>
<feature type="transmembrane region" description="Helical" evidence="2">
    <location>
        <begin position="122"/>
        <end position="141"/>
    </location>
</feature>
<dbReference type="AlphaFoldDB" id="A0A9Q3HXZ5"/>
<keyword evidence="2" id="KW-0472">Membrane</keyword>
<evidence type="ECO:0000256" key="1">
    <source>
        <dbReference type="SAM" id="MobiDB-lite"/>
    </source>
</evidence>
<comment type="caution">
    <text evidence="3">The sequence shown here is derived from an EMBL/GenBank/DDBJ whole genome shotgun (WGS) entry which is preliminary data.</text>
</comment>
<keyword evidence="2" id="KW-0812">Transmembrane</keyword>
<proteinExistence type="predicted"/>
<feature type="transmembrane region" description="Helical" evidence="2">
    <location>
        <begin position="80"/>
        <end position="102"/>
    </location>
</feature>
<feature type="region of interest" description="Disordered" evidence="1">
    <location>
        <begin position="489"/>
        <end position="508"/>
    </location>
</feature>
<organism evidence="3 4">
    <name type="scientific">Austropuccinia psidii MF-1</name>
    <dbReference type="NCBI Taxonomy" id="1389203"/>
    <lineage>
        <taxon>Eukaryota</taxon>
        <taxon>Fungi</taxon>
        <taxon>Dikarya</taxon>
        <taxon>Basidiomycota</taxon>
        <taxon>Pucciniomycotina</taxon>
        <taxon>Pucciniomycetes</taxon>
        <taxon>Pucciniales</taxon>
        <taxon>Sphaerophragmiaceae</taxon>
        <taxon>Austropuccinia</taxon>
    </lineage>
</organism>
<evidence type="ECO:0000313" key="3">
    <source>
        <dbReference type="EMBL" id="MBW0518860.1"/>
    </source>
</evidence>
<dbReference type="Proteomes" id="UP000765509">
    <property type="component" value="Unassembled WGS sequence"/>
</dbReference>
<accession>A0A9Q3HXZ5</accession>
<keyword evidence="2" id="KW-1133">Transmembrane helix</keyword>
<sequence length="508" mass="57332">MVKGDFDHHVGGTFDVSKSSGRLKICQTNFGLTSHKAYQIEISKRMLFIALSVIFFRLPSRKFTLGYITRHGVLRPNATGCVTVCCILYDIFAIIGLGMQLAIDYGISNPEAKVLIPGLKYVVIWIGVWCFCWSTACQYICARWDPPWQSDSSDRKLNIVPFPVIVTLNITFVGVAIVGVAIIGAVFSFANNQYIKLQRAVDSIETLLSDLNMMQADAASIFDVLSTLPGQPLRKIDHQIHRFSYWLRIRILTCLGLNSCLLIVYTPFIFFTYIQLKKFIRFAPREWAESKKGPQKHYPGRKRGSRIDCKKEMKSLLLTAGTIYSVLLVEAPLLVWEFMHISAGNCRSSEGVVIREMASDVIVSIIGNLLIGCVLAQTIRILQPQLRDLCWCLGRTRSGGPGRDNHMLRSNNWQPGINIKKLKGPIGQFPVKELTVSVLRVTQSQASEPLEQPNFDLLHNWTQKKTTHEEVIQHHLDLDSALDPQLGDEKELEMDHLRPDPMYDRLGG</sequence>
<gene>
    <name evidence="3" type="ORF">O181_058575</name>
</gene>
<name>A0A9Q3HXZ5_9BASI</name>
<feature type="transmembrane region" description="Helical" evidence="2">
    <location>
        <begin position="316"/>
        <end position="341"/>
    </location>
</feature>
<dbReference type="EMBL" id="AVOT02026930">
    <property type="protein sequence ID" value="MBW0518860.1"/>
    <property type="molecule type" value="Genomic_DNA"/>
</dbReference>